<gene>
    <name evidence="10" type="ORF">E7512_12360</name>
</gene>
<organism evidence="10 11">
    <name type="scientific">Faecalispora sporosphaeroides</name>
    <dbReference type="NCBI Taxonomy" id="1549"/>
    <lineage>
        <taxon>Bacteria</taxon>
        <taxon>Bacillati</taxon>
        <taxon>Bacillota</taxon>
        <taxon>Clostridia</taxon>
        <taxon>Eubacteriales</taxon>
        <taxon>Oscillospiraceae</taxon>
        <taxon>Faecalispora</taxon>
    </lineage>
</organism>
<dbReference type="GO" id="GO:0022857">
    <property type="term" value="F:transmembrane transporter activity"/>
    <property type="evidence" value="ECO:0007669"/>
    <property type="project" value="TreeGrafter"/>
</dbReference>
<evidence type="ECO:0000313" key="11">
    <source>
        <dbReference type="Proteomes" id="UP000754750"/>
    </source>
</evidence>
<dbReference type="GO" id="GO:0005886">
    <property type="term" value="C:plasma membrane"/>
    <property type="evidence" value="ECO:0007669"/>
    <property type="project" value="UniProtKB-SubCell"/>
</dbReference>
<evidence type="ECO:0000313" key="10">
    <source>
        <dbReference type="EMBL" id="MBE6834349.1"/>
    </source>
</evidence>
<feature type="transmembrane region" description="Helical" evidence="7">
    <location>
        <begin position="20"/>
        <end position="43"/>
    </location>
</feature>
<evidence type="ECO:0000256" key="7">
    <source>
        <dbReference type="SAM" id="Phobius"/>
    </source>
</evidence>
<dbReference type="Pfam" id="PF12704">
    <property type="entry name" value="MacB_PCD"/>
    <property type="match status" value="1"/>
</dbReference>
<dbReference type="AlphaFoldDB" id="A0A928KU38"/>
<dbReference type="InterPro" id="IPR003838">
    <property type="entry name" value="ABC3_permease_C"/>
</dbReference>
<evidence type="ECO:0000256" key="5">
    <source>
        <dbReference type="ARBA" id="ARBA00023136"/>
    </source>
</evidence>
<feature type="transmembrane region" description="Helical" evidence="7">
    <location>
        <begin position="447"/>
        <end position="468"/>
    </location>
</feature>
<dbReference type="Pfam" id="PF02687">
    <property type="entry name" value="FtsX"/>
    <property type="match status" value="2"/>
</dbReference>
<evidence type="ECO:0000259" key="8">
    <source>
        <dbReference type="Pfam" id="PF02687"/>
    </source>
</evidence>
<name>A0A928KU38_9FIRM</name>
<evidence type="ECO:0000256" key="2">
    <source>
        <dbReference type="ARBA" id="ARBA00022475"/>
    </source>
</evidence>
<evidence type="ECO:0000256" key="4">
    <source>
        <dbReference type="ARBA" id="ARBA00022989"/>
    </source>
</evidence>
<dbReference type="PANTHER" id="PTHR30572:SF4">
    <property type="entry name" value="ABC TRANSPORTER PERMEASE YTRF"/>
    <property type="match status" value="1"/>
</dbReference>
<sequence>MNIFHKVALQGLKKSRTRTLVTIIGVALSAALITAVTTFGVSLQSYMVNGAIMKYGNWHVAFPDADTSFVQKQADDSRVAHIASFENIGYAALTGGQNPDKPYLFIAGFNKDAFSALPIELLSGRLPKNSSEILVPAHVAANGGVKIPVGSTLTLSVGNRMSGDQRLSQHDSYRRAGVETLAATAEKTYTVVGICQRPAIEEYAAPGYTLITTEDTAADNLSVFVTLKNPYQVHSYTDSLSGNHSYVLNDDVLRFMGLSGEKLITVLLYSIGAILIGLVMLGSVFLIYNSFNISLNERTHQFGILMSVGATERQLRNSVLFEGLCIGAIGIPIGILAGLPSIQLVLTLVAKNFANALYDNVPLTLVVSVPALVAAAVISMITILISAYLPAKKAAGMPVMACIRQTNEVKVEARAIKTSSLTSRLYGLEGTLALKNFKRNKRRYRSIVLSLTLSVVLFVSASSFGTYLNQIAESSSVVSENYDITFDTRDMKESELFQLYDKMKTAAGVTKSSYQALSTYSCVLDTKNLSGHFLDEFGKLIGYDGTSETAEVQLNIQFVEDSVYRNLLEGLGLSAKEYTGQDKKMVIAGILPGNFYTQEEPMEFMLRSRTGSQTKTIRATFVQGYPDLLPAQPGEFLEYELLVIAPYEVKPQFDALGAATTPTKLGMTFQSENPGQSTVEMQRMLDGASITADYHLYNVHRILEENRNIAFIINLFSSVFVLMISLIALANVFNTISTNIKLRRRELAMLRSVGMSDKDFNQMMRFECILYGMRTMLWGLPLSGILSWLIYKGMAMGGGSVHYVFPWSNMGISVLGVLVIVSITMLYAVSKIKKENIIDALRDDMA</sequence>
<proteinExistence type="inferred from homology"/>
<keyword evidence="2" id="KW-1003">Cell membrane</keyword>
<dbReference type="Proteomes" id="UP000754750">
    <property type="component" value="Unassembled WGS sequence"/>
</dbReference>
<comment type="caution">
    <text evidence="10">The sequence shown here is derived from an EMBL/GenBank/DDBJ whole genome shotgun (WGS) entry which is preliminary data.</text>
</comment>
<feature type="transmembrane region" description="Helical" evidence="7">
    <location>
        <begin position="810"/>
        <end position="829"/>
    </location>
</feature>
<evidence type="ECO:0000256" key="3">
    <source>
        <dbReference type="ARBA" id="ARBA00022692"/>
    </source>
</evidence>
<accession>A0A928KU38</accession>
<keyword evidence="3 7" id="KW-0812">Transmembrane</keyword>
<feature type="domain" description="MacB-like periplasmic core" evidence="9">
    <location>
        <begin position="19"/>
        <end position="232"/>
    </location>
</feature>
<comment type="similarity">
    <text evidence="6">Belongs to the ABC-4 integral membrane protein family.</text>
</comment>
<feature type="transmembrane region" description="Helical" evidence="7">
    <location>
        <begin position="768"/>
        <end position="790"/>
    </location>
</feature>
<feature type="transmembrane region" description="Helical" evidence="7">
    <location>
        <begin position="709"/>
        <end position="733"/>
    </location>
</feature>
<dbReference type="PANTHER" id="PTHR30572">
    <property type="entry name" value="MEMBRANE COMPONENT OF TRANSPORTER-RELATED"/>
    <property type="match status" value="1"/>
</dbReference>
<feature type="domain" description="ABC3 transporter permease C-terminal" evidence="8">
    <location>
        <begin position="274"/>
        <end position="395"/>
    </location>
</feature>
<feature type="transmembrane region" description="Helical" evidence="7">
    <location>
        <begin position="319"/>
        <end position="345"/>
    </location>
</feature>
<feature type="transmembrane region" description="Helical" evidence="7">
    <location>
        <begin position="365"/>
        <end position="389"/>
    </location>
</feature>
<keyword evidence="4 7" id="KW-1133">Transmembrane helix</keyword>
<evidence type="ECO:0000256" key="6">
    <source>
        <dbReference type="ARBA" id="ARBA00038076"/>
    </source>
</evidence>
<dbReference type="RefSeq" id="WP_326840828.1">
    <property type="nucleotide sequence ID" value="NZ_SVNY01000006.1"/>
</dbReference>
<protein>
    <submittedName>
        <fullName evidence="10">ABC transporter permease</fullName>
    </submittedName>
</protein>
<evidence type="ECO:0000259" key="9">
    <source>
        <dbReference type="Pfam" id="PF12704"/>
    </source>
</evidence>
<feature type="transmembrane region" description="Helical" evidence="7">
    <location>
        <begin position="266"/>
        <end position="288"/>
    </location>
</feature>
<reference evidence="10" key="1">
    <citation type="submission" date="2019-04" db="EMBL/GenBank/DDBJ databases">
        <title>Evolution of Biomass-Degrading Anaerobic Consortia Revealed by Metagenomics.</title>
        <authorList>
            <person name="Peng X."/>
        </authorList>
    </citation>
    <scope>NUCLEOTIDE SEQUENCE</scope>
    <source>
        <strain evidence="10">SIG551</strain>
    </source>
</reference>
<keyword evidence="5 7" id="KW-0472">Membrane</keyword>
<dbReference type="InterPro" id="IPR025857">
    <property type="entry name" value="MacB_PCD"/>
</dbReference>
<feature type="domain" description="ABC3 transporter permease C-terminal" evidence="8">
    <location>
        <begin position="719"/>
        <end position="837"/>
    </location>
</feature>
<dbReference type="EMBL" id="SVNY01000006">
    <property type="protein sequence ID" value="MBE6834349.1"/>
    <property type="molecule type" value="Genomic_DNA"/>
</dbReference>
<dbReference type="InterPro" id="IPR050250">
    <property type="entry name" value="Macrolide_Exporter_MacB"/>
</dbReference>
<comment type="subcellular location">
    <subcellularLocation>
        <location evidence="1">Cell membrane</location>
        <topology evidence="1">Multi-pass membrane protein</topology>
    </subcellularLocation>
</comment>
<evidence type="ECO:0000256" key="1">
    <source>
        <dbReference type="ARBA" id="ARBA00004651"/>
    </source>
</evidence>